<gene>
    <name evidence="3" type="ORF">KP509_10G009400</name>
</gene>
<dbReference type="GO" id="GO:0009706">
    <property type="term" value="C:chloroplast inner membrane"/>
    <property type="evidence" value="ECO:0007669"/>
    <property type="project" value="TreeGrafter"/>
</dbReference>
<keyword evidence="2" id="KW-0472">Membrane</keyword>
<organism evidence="3 4">
    <name type="scientific">Ceratopteris richardii</name>
    <name type="common">Triangle waterfern</name>
    <dbReference type="NCBI Taxonomy" id="49495"/>
    <lineage>
        <taxon>Eukaryota</taxon>
        <taxon>Viridiplantae</taxon>
        <taxon>Streptophyta</taxon>
        <taxon>Embryophyta</taxon>
        <taxon>Tracheophyta</taxon>
        <taxon>Polypodiopsida</taxon>
        <taxon>Polypodiidae</taxon>
        <taxon>Polypodiales</taxon>
        <taxon>Pteridineae</taxon>
        <taxon>Pteridaceae</taxon>
        <taxon>Parkerioideae</taxon>
        <taxon>Ceratopteris</taxon>
    </lineage>
</organism>
<evidence type="ECO:0000256" key="2">
    <source>
        <dbReference type="SAM" id="Phobius"/>
    </source>
</evidence>
<keyword evidence="2" id="KW-1133">Transmembrane helix</keyword>
<comment type="caution">
    <text evidence="3">The sequence shown here is derived from an EMBL/GenBank/DDBJ whole genome shotgun (WGS) entry which is preliminary data.</text>
</comment>
<evidence type="ECO:0000313" key="4">
    <source>
        <dbReference type="Proteomes" id="UP000825935"/>
    </source>
</evidence>
<keyword evidence="2" id="KW-0812">Transmembrane</keyword>
<feature type="coiled-coil region" evidence="1">
    <location>
        <begin position="118"/>
        <end position="145"/>
    </location>
</feature>
<evidence type="ECO:0000313" key="3">
    <source>
        <dbReference type="EMBL" id="KAH7426636.1"/>
    </source>
</evidence>
<reference evidence="3" key="1">
    <citation type="submission" date="2021-08" db="EMBL/GenBank/DDBJ databases">
        <title>WGS assembly of Ceratopteris richardii.</title>
        <authorList>
            <person name="Marchant D.B."/>
            <person name="Chen G."/>
            <person name="Jenkins J."/>
            <person name="Shu S."/>
            <person name="Leebens-Mack J."/>
            <person name="Grimwood J."/>
            <person name="Schmutz J."/>
            <person name="Soltis P."/>
            <person name="Soltis D."/>
            <person name="Chen Z.-H."/>
        </authorList>
    </citation>
    <scope>NUCLEOTIDE SEQUENCE</scope>
    <source>
        <strain evidence="3">Whitten #5841</strain>
        <tissue evidence="3">Leaf</tissue>
    </source>
</reference>
<dbReference type="PANTHER" id="PTHR34048">
    <property type="entry name" value="LOW-DENSITY RECEPTOR-LIKE PROTEIN"/>
    <property type="match status" value="1"/>
</dbReference>
<dbReference type="InterPro" id="IPR040377">
    <property type="entry name" value="Ssl2009-like"/>
</dbReference>
<name>A0A8T2TYA8_CERRI</name>
<evidence type="ECO:0000256" key="1">
    <source>
        <dbReference type="SAM" id="Coils"/>
    </source>
</evidence>
<dbReference type="PANTHER" id="PTHR34048:SF3">
    <property type="entry name" value="LOW-DENSITY RECEPTOR-LIKE PROTEIN"/>
    <property type="match status" value="1"/>
</dbReference>
<keyword evidence="4" id="KW-1185">Reference proteome</keyword>
<dbReference type="OMA" id="VIVQAQY"/>
<dbReference type="GO" id="GO:0009535">
    <property type="term" value="C:chloroplast thylakoid membrane"/>
    <property type="evidence" value="ECO:0007669"/>
    <property type="project" value="TreeGrafter"/>
</dbReference>
<feature type="transmembrane region" description="Helical" evidence="2">
    <location>
        <begin position="73"/>
        <end position="92"/>
    </location>
</feature>
<dbReference type="Proteomes" id="UP000825935">
    <property type="component" value="Chromosome 10"/>
</dbReference>
<sequence>MAVFKAPSVSFPSPSSVGAISPAKRAVRVELPKSNLLLLQSQESFLAKQVPGQRCRVIVQAQYSDKRSGAGDFLAGFVFGGVIAGALGYLFAPQINKLVSTIEREFDESRGFYSDDDDEALVRTRRNLNEKIAQLNAAIDNVSAQLKADNKLEDKVESPVTEFESAV</sequence>
<keyword evidence="1" id="KW-0175">Coiled coil</keyword>
<dbReference type="OrthoDB" id="2020464at2759"/>
<accession>A0A8T2TYA8</accession>
<dbReference type="EMBL" id="CM035415">
    <property type="protein sequence ID" value="KAH7426636.1"/>
    <property type="molecule type" value="Genomic_DNA"/>
</dbReference>
<proteinExistence type="predicted"/>
<dbReference type="AlphaFoldDB" id="A0A8T2TYA8"/>
<protein>
    <submittedName>
        <fullName evidence="3">Uncharacterized protein</fullName>
    </submittedName>
</protein>